<dbReference type="Proteomes" id="UP000234681">
    <property type="component" value="Chromosome 19"/>
</dbReference>
<protein>
    <submittedName>
        <fullName evidence="3">Target of myb1 homolog (Chicken), isoform CRA_c</fullName>
    </submittedName>
</protein>
<dbReference type="SUPFAM" id="SSF89009">
    <property type="entry name" value="GAT-like domain"/>
    <property type="match status" value="1"/>
</dbReference>
<evidence type="ECO:0000313" key="5">
    <source>
        <dbReference type="RGD" id="1308024"/>
    </source>
</evidence>
<dbReference type="GO" id="GO:0043130">
    <property type="term" value="F:ubiquitin binding"/>
    <property type="evidence" value="ECO:0007669"/>
    <property type="project" value="InterPro"/>
</dbReference>
<dbReference type="EMBL" id="CH474006">
    <property type="protein sequence ID" value="EDL87374.1"/>
    <property type="molecule type" value="Genomic_DNA"/>
</dbReference>
<gene>
    <name evidence="3 5" type="primary">Tom1</name>
    <name evidence="3" type="ORF">rCG_39132</name>
</gene>
<reference evidence="4" key="1">
    <citation type="submission" date="2005-09" db="EMBL/GenBank/DDBJ databases">
        <authorList>
            <person name="Mural R.J."/>
            <person name="Li P.W."/>
            <person name="Adams M.D."/>
            <person name="Amanatides P.G."/>
            <person name="Baden-Tillson H."/>
            <person name="Barnstead M."/>
            <person name="Chin S.H."/>
            <person name="Dew I."/>
            <person name="Evans C.A."/>
            <person name="Ferriera S."/>
            <person name="Flanigan M."/>
            <person name="Fosler C."/>
            <person name="Glodek A."/>
            <person name="Gu Z."/>
            <person name="Holt R.A."/>
            <person name="Jennings D."/>
            <person name="Kraft C.L."/>
            <person name="Lu F."/>
            <person name="Nguyen T."/>
            <person name="Nusskern D.R."/>
            <person name="Pfannkoch C.M."/>
            <person name="Sitter C."/>
            <person name="Sutton G.G."/>
            <person name="Venter J.C."/>
            <person name="Wang Z."/>
            <person name="Woodage T."/>
            <person name="Zheng X.H."/>
            <person name="Zhong F."/>
        </authorList>
    </citation>
    <scope>NUCLEOTIDE SEQUENCE [LARGE SCALE GENOMIC DNA]</scope>
    <source>
        <strain>BN</strain>
        <strain evidence="4">Sprague-Dawley</strain>
    </source>
</reference>
<accession>A6JY96</accession>
<evidence type="ECO:0000313" key="3">
    <source>
        <dbReference type="EMBL" id="EDL87374.1"/>
    </source>
</evidence>
<dbReference type="GO" id="GO:0035091">
    <property type="term" value="F:phosphatidylinositol binding"/>
    <property type="evidence" value="ECO:0007669"/>
    <property type="project" value="InterPro"/>
</dbReference>
<organism evidence="3 4">
    <name type="scientific">Rattus norvegicus</name>
    <name type="common">Rat</name>
    <dbReference type="NCBI Taxonomy" id="10116"/>
    <lineage>
        <taxon>Eukaryota</taxon>
        <taxon>Metazoa</taxon>
        <taxon>Chordata</taxon>
        <taxon>Craniata</taxon>
        <taxon>Vertebrata</taxon>
        <taxon>Euteleostomi</taxon>
        <taxon>Mammalia</taxon>
        <taxon>Eutheria</taxon>
        <taxon>Euarchontoglires</taxon>
        <taxon>Glires</taxon>
        <taxon>Rodentia</taxon>
        <taxon>Myomorpha</taxon>
        <taxon>Muroidea</taxon>
        <taxon>Muridae</taxon>
        <taxon>Murinae</taxon>
        <taxon>Rattus</taxon>
    </lineage>
</organism>
<dbReference type="CDD" id="cd14236">
    <property type="entry name" value="GAT_TOM1"/>
    <property type="match status" value="1"/>
</dbReference>
<proteinExistence type="predicted"/>
<dbReference type="Pfam" id="PF03127">
    <property type="entry name" value="GAT"/>
    <property type="match status" value="1"/>
</dbReference>
<name>A6JY96_RAT</name>
<dbReference type="PANTHER" id="PTHR13856:SF32">
    <property type="entry name" value="TARGET OF MYB1 MEMBRANE TRAFFICKING PROTEIN"/>
    <property type="match status" value="1"/>
</dbReference>
<dbReference type="PROSITE" id="PS50909">
    <property type="entry name" value="GAT"/>
    <property type="match status" value="1"/>
</dbReference>
<feature type="compositionally biased region" description="Polar residues" evidence="1">
    <location>
        <begin position="11"/>
        <end position="34"/>
    </location>
</feature>
<dbReference type="InterPro" id="IPR038425">
    <property type="entry name" value="GAT_sf"/>
</dbReference>
<dbReference type="RGD" id="1308024">
    <property type="gene designation" value="Tom1"/>
</dbReference>
<dbReference type="FunFam" id="1.20.58.160:FF:000001">
    <property type="entry name" value="TOM1-like protein 2 isoform X1"/>
    <property type="match status" value="1"/>
</dbReference>
<dbReference type="InterPro" id="IPR004152">
    <property type="entry name" value="GAT_dom"/>
</dbReference>
<dbReference type="PANTHER" id="PTHR13856">
    <property type="entry name" value="VHS DOMAIN CONTAINING PROTEIN FAMILY"/>
    <property type="match status" value="1"/>
</dbReference>
<dbReference type="AGR" id="RGD:1308024"/>
<dbReference type="AlphaFoldDB" id="A6JY96"/>
<feature type="domain" description="GAT" evidence="2">
    <location>
        <begin position="63"/>
        <end position="151"/>
    </location>
</feature>
<evidence type="ECO:0000313" key="4">
    <source>
        <dbReference type="Proteomes" id="UP000234681"/>
    </source>
</evidence>
<dbReference type="Gene3D" id="1.20.58.160">
    <property type="match status" value="1"/>
</dbReference>
<feature type="region of interest" description="Disordered" evidence="1">
    <location>
        <begin position="1"/>
        <end position="56"/>
    </location>
</feature>
<evidence type="ECO:0000259" key="2">
    <source>
        <dbReference type="PROSITE" id="PS50909"/>
    </source>
</evidence>
<sequence length="348" mass="38365">MTDLDMLSPIHTPQRTVFNSETPSRQNPVVSNSSHRGDLSQHATPLPTPAVLPGDSPITPTPEQIGKLRSELEMVNGNVRVMSEMLTELVPTQVEPADLELLQELNRTCRAMQQRILELIPRISNEQLTEELLMINDNLNNVFLRHERFERFRTGQTAKASGEAELAADLIDMGPDPAATSNLSSQLAGVDLGSSRVRAGLQSLEASGHLEDDFDMFALTRGSSLADQRKGVKYEAPQTTDGLAGALDARQQSTGANLTNSWKKEPKLPIDFPTWPALQPRDPPDRVLEQPLGGRRRRRMMMCCLPYERSPAQGLTLYPLGLPPLALRLLRGVSLPRFSSPRAWAAVG</sequence>
<evidence type="ECO:0000256" key="1">
    <source>
        <dbReference type="SAM" id="MobiDB-lite"/>
    </source>
</evidence>